<dbReference type="EMBL" id="JABBMI010000112">
    <property type="protein sequence ID" value="NMK55634.1"/>
    <property type="molecule type" value="Genomic_DNA"/>
</dbReference>
<organism evidence="2 3">
    <name type="scientific">Staphylococcus capitis</name>
    <dbReference type="NCBI Taxonomy" id="29388"/>
    <lineage>
        <taxon>Bacteria</taxon>
        <taxon>Bacillati</taxon>
        <taxon>Bacillota</taxon>
        <taxon>Bacilli</taxon>
        <taxon>Bacillales</taxon>
        <taxon>Staphylococcaceae</taxon>
        <taxon>Staphylococcus</taxon>
    </lineage>
</organism>
<dbReference type="Proteomes" id="UP000538955">
    <property type="component" value="Unassembled WGS sequence"/>
</dbReference>
<dbReference type="RefSeq" id="WP_141497686.1">
    <property type="nucleotide sequence ID" value="NZ_CP098816.1"/>
</dbReference>
<comment type="caution">
    <text evidence="2">The sequence shown here is derived from an EMBL/GenBank/DDBJ whole genome shotgun (WGS) entry which is preliminary data.</text>
</comment>
<evidence type="ECO:0000313" key="2">
    <source>
        <dbReference type="EMBL" id="NMK55634.1"/>
    </source>
</evidence>
<evidence type="ECO:0000256" key="1">
    <source>
        <dbReference type="SAM" id="MobiDB-lite"/>
    </source>
</evidence>
<keyword evidence="3" id="KW-1185">Reference proteome</keyword>
<protein>
    <submittedName>
        <fullName evidence="2">Uncharacterized protein</fullName>
    </submittedName>
</protein>
<accession>A0ABX1SX32</accession>
<proteinExistence type="predicted"/>
<sequence>MENETLIEHRLNTHDENAKNQSQKIDKLEEELKLLKEKENQRYIEITRLNARLDTDSKNTKDTVNRLIDSVDKLVEKIDNMTESYSEYNQSVERRFNKVEKEMFNFINNKRVNKEALKGIDTTDEEKTMSKTAFTTITLAIIAVVETFVRYVAPIIFQ</sequence>
<reference evidence="2 3" key="1">
    <citation type="submission" date="2020-04" db="EMBL/GenBank/DDBJ databases">
        <title>The Epidemiology and Molecular Characteristics of Linezolid-Resistant Staphylococcus capitis in Huashan Hospital, Shanghai.</title>
        <authorList>
            <person name="Ding L."/>
            <person name="Li P."/>
            <person name="Yang Y."/>
            <person name="Lin D."/>
            <person name="Xu X."/>
        </authorList>
    </citation>
    <scope>NUCLEOTIDE SEQUENCE [LARGE SCALE GENOMIC DNA]</scope>
    <source>
        <strain evidence="2 3">17-84</strain>
    </source>
</reference>
<feature type="region of interest" description="Disordered" evidence="1">
    <location>
        <begin position="1"/>
        <end position="20"/>
    </location>
</feature>
<name>A0ABX1SX32_STACP</name>
<evidence type="ECO:0000313" key="3">
    <source>
        <dbReference type="Proteomes" id="UP000538955"/>
    </source>
</evidence>
<gene>
    <name evidence="2" type="ORF">HHM24_13010</name>
</gene>